<dbReference type="PANTHER" id="PTHR10887:SF495">
    <property type="entry name" value="HELICASE SENATAXIN ISOFORM X1-RELATED"/>
    <property type="match status" value="1"/>
</dbReference>
<dbReference type="SUPFAM" id="SSF52540">
    <property type="entry name" value="P-loop containing nucleoside triphosphate hydrolases"/>
    <property type="match status" value="1"/>
</dbReference>
<dbReference type="InterPro" id="IPR021754">
    <property type="entry name" value="DUF3320"/>
</dbReference>
<keyword evidence="6" id="KW-0347">Helicase</keyword>
<evidence type="ECO:0000256" key="1">
    <source>
        <dbReference type="SAM" id="MobiDB-lite"/>
    </source>
</evidence>
<dbReference type="Proteomes" id="UP001144397">
    <property type="component" value="Unassembled WGS sequence"/>
</dbReference>
<dbReference type="GO" id="GO:0004519">
    <property type="term" value="F:endonuclease activity"/>
    <property type="evidence" value="ECO:0007669"/>
    <property type="project" value="UniProtKB-KW"/>
</dbReference>
<reference evidence="6" key="1">
    <citation type="submission" date="2022-12" db="EMBL/GenBank/DDBJ databases">
        <title>Reference genome sequencing for broad-spectrum identification of bacterial and archaeal isolates by mass spectrometry.</title>
        <authorList>
            <person name="Sekiguchi Y."/>
            <person name="Tourlousse D.M."/>
        </authorList>
    </citation>
    <scope>NUCLEOTIDE SEQUENCE</scope>
    <source>
        <strain evidence="6">301</strain>
    </source>
</reference>
<evidence type="ECO:0000313" key="7">
    <source>
        <dbReference type="EMBL" id="MDR6334464.1"/>
    </source>
</evidence>
<dbReference type="EMBL" id="BSDO01000004">
    <property type="protein sequence ID" value="GLI23516.1"/>
    <property type="molecule type" value="Genomic_DNA"/>
</dbReference>
<keyword evidence="9" id="KW-1185">Reference proteome</keyword>
<dbReference type="SUPFAM" id="SSF52980">
    <property type="entry name" value="Restriction endonuclease-like"/>
    <property type="match status" value="1"/>
</dbReference>
<dbReference type="InterPro" id="IPR045055">
    <property type="entry name" value="DNA2/NAM7-like"/>
</dbReference>
<keyword evidence="7" id="KW-0255">Endonuclease</keyword>
<dbReference type="Pfam" id="PF18741">
    <property type="entry name" value="MTES_1575"/>
    <property type="match status" value="1"/>
</dbReference>
<dbReference type="FunFam" id="3.40.50.300:FF:002063">
    <property type="entry name" value="DNA helicase related protein"/>
    <property type="match status" value="1"/>
</dbReference>
<evidence type="ECO:0000313" key="6">
    <source>
        <dbReference type="EMBL" id="GLI23516.1"/>
    </source>
</evidence>
<dbReference type="RefSeq" id="WP_281808368.1">
    <property type="nucleotide sequence ID" value="NZ_BSDO01000004.1"/>
</dbReference>
<evidence type="ECO:0000313" key="9">
    <source>
        <dbReference type="Proteomes" id="UP001245370"/>
    </source>
</evidence>
<organism evidence="6 8">
    <name type="scientific">Xanthobacter flavus</name>
    <dbReference type="NCBI Taxonomy" id="281"/>
    <lineage>
        <taxon>Bacteria</taxon>
        <taxon>Pseudomonadati</taxon>
        <taxon>Pseudomonadota</taxon>
        <taxon>Alphaproteobacteria</taxon>
        <taxon>Hyphomicrobiales</taxon>
        <taxon>Xanthobacteraceae</taxon>
        <taxon>Xanthobacter</taxon>
    </lineage>
</organism>
<gene>
    <name evidence="7" type="ORF">GGQ86_002946</name>
    <name evidence="6" type="ORF">XFLAVUS301_31900</name>
</gene>
<keyword evidence="7" id="KW-0540">Nuclease</keyword>
<feature type="region of interest" description="Disordered" evidence="1">
    <location>
        <begin position="344"/>
        <end position="389"/>
    </location>
</feature>
<keyword evidence="7" id="KW-0378">Hydrolase</keyword>
<feature type="domain" description="DNA2/NAM7 helicase helicase" evidence="3">
    <location>
        <begin position="1322"/>
        <end position="1362"/>
    </location>
</feature>
<dbReference type="EMBL" id="JAVDPY010000005">
    <property type="protein sequence ID" value="MDR6334464.1"/>
    <property type="molecule type" value="Genomic_DNA"/>
</dbReference>
<dbReference type="Proteomes" id="UP001245370">
    <property type="component" value="Unassembled WGS sequence"/>
</dbReference>
<reference evidence="7 9" key="2">
    <citation type="submission" date="2023-07" db="EMBL/GenBank/DDBJ databases">
        <title>Genomic Encyclopedia of Type Strains, Phase IV (KMG-IV): sequencing the most valuable type-strain genomes for metagenomic binning, comparative biology and taxonomic classification.</title>
        <authorList>
            <person name="Goeker M."/>
        </authorList>
    </citation>
    <scope>NUCLEOTIDE SEQUENCE [LARGE SCALE GENOMIC DNA]</scope>
    <source>
        <strain evidence="7 9">DSM 338</strain>
    </source>
</reference>
<dbReference type="Pfam" id="PF13086">
    <property type="entry name" value="AAA_11"/>
    <property type="match status" value="1"/>
</dbReference>
<dbReference type="InterPro" id="IPR047187">
    <property type="entry name" value="SF1_C_Upf1"/>
</dbReference>
<comment type="caution">
    <text evidence="6">The sequence shown here is derived from an EMBL/GenBank/DDBJ whole genome shotgun (WGS) entry which is preliminary data.</text>
</comment>
<dbReference type="PANTHER" id="PTHR10887">
    <property type="entry name" value="DNA2/NAM7 HELICASE FAMILY"/>
    <property type="match status" value="1"/>
</dbReference>
<dbReference type="CDD" id="cd18808">
    <property type="entry name" value="SF1_C_Upf1"/>
    <property type="match status" value="1"/>
</dbReference>
<evidence type="ECO:0000259" key="3">
    <source>
        <dbReference type="Pfam" id="PF13086"/>
    </source>
</evidence>
<feature type="compositionally biased region" description="Pro residues" evidence="1">
    <location>
        <begin position="362"/>
        <end position="382"/>
    </location>
</feature>
<feature type="domain" description="DNA2/NAM7 helicase-like C-terminal" evidence="4">
    <location>
        <begin position="1384"/>
        <end position="1581"/>
    </location>
</feature>
<accession>A0A9W6CJB8</accession>
<dbReference type="InterPro" id="IPR041679">
    <property type="entry name" value="DNA2/NAM7-like_C"/>
</dbReference>
<keyword evidence="6" id="KW-0067">ATP-binding</keyword>
<evidence type="ECO:0000259" key="4">
    <source>
        <dbReference type="Pfam" id="PF13087"/>
    </source>
</evidence>
<dbReference type="InterPro" id="IPR049468">
    <property type="entry name" value="Restrct_endonuc-II-like_dom"/>
</dbReference>
<dbReference type="GeneID" id="95763974"/>
<dbReference type="Pfam" id="PF13195">
    <property type="entry name" value="DUF4011"/>
    <property type="match status" value="1"/>
</dbReference>
<evidence type="ECO:0000259" key="5">
    <source>
        <dbReference type="Pfam" id="PF18741"/>
    </source>
</evidence>
<feature type="region of interest" description="Disordered" evidence="1">
    <location>
        <begin position="1736"/>
        <end position="1775"/>
    </location>
</feature>
<dbReference type="FunFam" id="3.40.960.10:FF:000002">
    <property type="entry name" value="DNA helicase related protein"/>
    <property type="match status" value="1"/>
</dbReference>
<feature type="domain" description="DUF3320" evidence="2">
    <location>
        <begin position="1831"/>
        <end position="1879"/>
    </location>
</feature>
<name>A0A9W6CJB8_XANFL</name>
<dbReference type="InterPro" id="IPR041677">
    <property type="entry name" value="DNA2/NAM7_AAA_11"/>
</dbReference>
<evidence type="ECO:0000259" key="2">
    <source>
        <dbReference type="Pfam" id="PF11784"/>
    </source>
</evidence>
<dbReference type="InterPro" id="IPR025103">
    <property type="entry name" value="DUF4011"/>
</dbReference>
<dbReference type="GO" id="GO:0004386">
    <property type="term" value="F:helicase activity"/>
    <property type="evidence" value="ECO:0007669"/>
    <property type="project" value="UniProtKB-KW"/>
</dbReference>
<feature type="compositionally biased region" description="Basic and acidic residues" evidence="1">
    <location>
        <begin position="1736"/>
        <end position="1750"/>
    </location>
</feature>
<keyword evidence="6" id="KW-0547">Nucleotide-binding</keyword>
<dbReference type="Pfam" id="PF11784">
    <property type="entry name" value="DUF3320"/>
    <property type="match status" value="1"/>
</dbReference>
<feature type="domain" description="Restriction endonuclease type II-like" evidence="5">
    <location>
        <begin position="1631"/>
        <end position="1728"/>
    </location>
</feature>
<protein>
    <submittedName>
        <fullName evidence="6">DNA helicase</fullName>
    </submittedName>
    <submittedName>
        <fullName evidence="7">Very-short-patch-repair endonuclease</fullName>
    </submittedName>
</protein>
<dbReference type="Pfam" id="PF13087">
    <property type="entry name" value="AAA_12"/>
    <property type="match status" value="1"/>
</dbReference>
<proteinExistence type="predicted"/>
<sequence length="1978" mass="216447">MDAEDEKHALGDSATGVVVSADVALSFTYASYQNAVPVLRRLELGNTTDEVLEGCWLELSSVPPFLRTKTWAIDRLLPGDQLTVADRRVDLDPEYLAKLDEAERGELCFVLRQRARVLAEARYPVRLLARNEWGGIGDMAQLLPAFAMPNDPALAKPLRAASEMMARAGLQPGLDGYQSAETSRPKMMAIALYLAMAGLDIHYAEPPASFEQRGQKVRRPSDIVSSGLATCLDSALCLAALFEAAGLNPLLLLFEGHAGAGVWLRKRTLPEAVVSDPMELRKAIAARDLLLFETTGLTRRPIMDADAAHAALAARLEESLEREFRAAIDVRRLREGGIKPLAAHAADPGGSATGVPHTGVTPPLPPAGPETPEPAPIEPKPTTPEGRIDRWQKKLLDLSLRNRLLNFRDTKKTVPFLCTDVAFLEDRLSEGAGIRLVSLPEQNPLGERDRGLFRDMRGHDIHRGFAADALARDELPSPLVARDLEARLVDLYRQVKNDVAEGGTNTLFLAVGFLRWRDTGGSRDYRAPLLLLPVKLERAAASARFTLRFHEDDPRFNATLLKFLEEKFELRLPQFEGPLPTDDSGVDVPRLLAEVRRAVRDVPGMEVLDETALSTFSFAKYLMWKDLVERTALLRQNRVVRHLIDTPDAPFPAPDRPAPEERDLDRTYVPADVVSLLPADSSQMVASLMAAEGHDMVIVGPPGTGKSQTITNMIAHCLAVGKSVLFVAEKAAALNVVHRRLREHGLGPHCLELHSSKADRKSFLGQLKAAWEHGAAADDSAWISANSRLRIKRDELNAYVEALHRRHANGLSVYEAFGRVLKDEAFEVPAVSFPHPDTHDAETRADLEALADELGRTFAAVGVQPALRFVAADQWSNLWQQGLLSAAGHLREEIERLARAFDGVLAALGLGARPEASFVEIERFSHFCAAVEACAEEDHSILFDPDLERLGPAVAALDEAIAAARQAEAALGGRFALADVPGIPVDDLERAWREASASLLPIRVVRQGKVRRLLATYAVPGAKPDPQETLTPLRQLQACLARIAASTLAGTPLGFAGIDTNISAIEARIRRASTLKAAFFTLRLEEQEEDAAAAAMGPVVTQGGDPYELRAAGHAFATARTAFLAAATRCADAAGCSLAHLLADGSSHALHAELDALVAARATLADWVFWQGVRRKAEAQGLGALVAALEAGAVMPANSGRAFRRAYASWWLPLALDADPVLRGFLRFRHEHAIDDFRALDDLVRSHAAARVRKRLAHGLPTVQSVPRNSELGLLRHQMELQRPSKSIRDMIGAMPAHFGKLAPCMLMSPLSIAQYLPAGHALFDVVIFDEASQITTWDAVGAIARGRQTVIVGDPKQLPPTNFFGRSDDDEEVEEHQRDLESILDEARASGLPVRQLNWHYRSRHESLIAFSNQHYYGNRLITFPSPEVEDRAVALRHVADGVYDRGGSRTNVVEARALVAEAVGRMKCALALPEKARPTLGIITFNLPQQSLIQDLLDKARQDAPEIEWFFSDERYEPTIVKNLENVQGDERDVILFSITFTRDAAGVRRMDFGALNRDGGERRLNVAITRARQELVVFSGTRAEDIVVNRTKSLGAAHLKTFLDFAARGAVALAAQDRGSEGGAESPFEEAVGEALAARGWQVVTQVGVSGFRIDIGIKHRDRAGQFLAGIECDGATYHRSATARDRDKVREEVLRGLGWEILRVWSTDWWRDRAEALARLDAALNALLEESRAREAKPDAPTHWDLGETVNPAEEASGTPAELPVETAVPPRDHTLEDEYEAEETDDQLSSTPSRLLYADNAGPPDAPAGQPIYRVADLSGFTADPDLFYDESYAPRLAAMIEAVLAAEAPLREDILAQRIARAHGWLRTGTRIKAQVARHLAGAERTREAGGDFIWKSGTVCESLAFRHSSGAQRRGIDEIPLAELVFLASTYPAQQQEKDHPLALARRIGIDRLGGAARMRLHLAIARASQQ</sequence>
<dbReference type="InterPro" id="IPR011335">
    <property type="entry name" value="Restrct_endonuc-II-like"/>
</dbReference>
<evidence type="ECO:0000313" key="8">
    <source>
        <dbReference type="Proteomes" id="UP001144397"/>
    </source>
</evidence>
<dbReference type="Gene3D" id="3.40.50.300">
    <property type="entry name" value="P-loop containing nucleotide triphosphate hydrolases"/>
    <property type="match status" value="3"/>
</dbReference>
<dbReference type="Gene3D" id="3.40.960.10">
    <property type="entry name" value="VSR Endonuclease"/>
    <property type="match status" value="1"/>
</dbReference>
<dbReference type="InterPro" id="IPR027417">
    <property type="entry name" value="P-loop_NTPase"/>
</dbReference>